<proteinExistence type="predicted"/>
<dbReference type="SUPFAM" id="SSF50129">
    <property type="entry name" value="GroES-like"/>
    <property type="match status" value="1"/>
</dbReference>
<dbReference type="SMART" id="SM00829">
    <property type="entry name" value="PKS_ER"/>
    <property type="match status" value="1"/>
</dbReference>
<evidence type="ECO:0000256" key="2">
    <source>
        <dbReference type="ARBA" id="ARBA00023002"/>
    </source>
</evidence>
<dbReference type="EMBL" id="MRDE01000039">
    <property type="protein sequence ID" value="OMH24975.1"/>
    <property type="molecule type" value="Genomic_DNA"/>
</dbReference>
<dbReference type="PROSITE" id="PS01162">
    <property type="entry name" value="QOR_ZETA_CRYSTAL"/>
    <property type="match status" value="1"/>
</dbReference>
<evidence type="ECO:0000259" key="3">
    <source>
        <dbReference type="SMART" id="SM00829"/>
    </source>
</evidence>
<keyword evidence="2" id="KW-0560">Oxidoreductase</keyword>
<dbReference type="Gene3D" id="3.40.50.720">
    <property type="entry name" value="NAD(P)-binding Rossmann-like Domain"/>
    <property type="match status" value="1"/>
</dbReference>
<name>A0A1R1LBQ4_9MICC</name>
<dbReference type="Pfam" id="PF08240">
    <property type="entry name" value="ADH_N"/>
    <property type="match status" value="1"/>
</dbReference>
<dbReference type="AlphaFoldDB" id="A0A1R1LBQ4"/>
<accession>A0A1R1LBQ4</accession>
<dbReference type="CDD" id="cd05289">
    <property type="entry name" value="MDR_like_2"/>
    <property type="match status" value="1"/>
</dbReference>
<dbReference type="STRING" id="554083.BKD30_06925"/>
<evidence type="ECO:0000313" key="4">
    <source>
        <dbReference type="EMBL" id="OMH24975.1"/>
    </source>
</evidence>
<dbReference type="GO" id="GO:0016651">
    <property type="term" value="F:oxidoreductase activity, acting on NAD(P)H"/>
    <property type="evidence" value="ECO:0007669"/>
    <property type="project" value="TreeGrafter"/>
</dbReference>
<dbReference type="GO" id="GO:0070402">
    <property type="term" value="F:NADPH binding"/>
    <property type="evidence" value="ECO:0007669"/>
    <property type="project" value="TreeGrafter"/>
</dbReference>
<sequence>MRAMTYDRYGDTDVLHLQDLPTPKVGPGQILVRATRASVNPVDWKVMAGGLDAMMNAHFPVVPGWDVAGVVEQVGPDTPEFAAGDRVASYARKMVVSGGTFAEYVMLPAEFATMIPDDVTDDVAAALPLTGLTAKRSIEALDLAAGDTVLIHAASGGVGYLACQLARRQGATVIGTASQASADKLRDIGVIPVTYGDGLTDRVREAAPDGVDAVADFVGGVLETTLAVLKDGGRHVSVADPAVTEHGGRWIWVRPDAAGLAELLRLVDAGELTLDIDRTFPLDQVAEAFRVSQAGEAKGKLVIDVTR</sequence>
<dbReference type="PANTHER" id="PTHR48106">
    <property type="entry name" value="QUINONE OXIDOREDUCTASE PIG3-RELATED"/>
    <property type="match status" value="1"/>
</dbReference>
<dbReference type="GO" id="GO:0008270">
    <property type="term" value="F:zinc ion binding"/>
    <property type="evidence" value="ECO:0007669"/>
    <property type="project" value="InterPro"/>
</dbReference>
<gene>
    <name evidence="4" type="ORF">BKD30_06925</name>
</gene>
<keyword evidence="5" id="KW-1185">Reference proteome</keyword>
<dbReference type="InterPro" id="IPR020843">
    <property type="entry name" value="ER"/>
</dbReference>
<dbReference type="InterPro" id="IPR036291">
    <property type="entry name" value="NAD(P)-bd_dom_sf"/>
</dbReference>
<keyword evidence="1" id="KW-0521">NADP</keyword>
<dbReference type="Pfam" id="PF13602">
    <property type="entry name" value="ADH_zinc_N_2"/>
    <property type="match status" value="1"/>
</dbReference>
<dbReference type="InterPro" id="IPR013154">
    <property type="entry name" value="ADH-like_N"/>
</dbReference>
<reference evidence="4 5" key="1">
    <citation type="submission" date="2016-12" db="EMBL/GenBank/DDBJ databases">
        <title>Draft genome of Tersicoccus phoenicis 1P05MA.</title>
        <authorList>
            <person name="Nakajima Y."/>
            <person name="Yoshizawa S."/>
            <person name="Nakamura K."/>
            <person name="Ogura Y."/>
            <person name="Hayashi T."/>
            <person name="Kogure K."/>
        </authorList>
    </citation>
    <scope>NUCLEOTIDE SEQUENCE [LARGE SCALE GENOMIC DNA]</scope>
    <source>
        <strain evidence="4 5">1p05MA</strain>
    </source>
</reference>
<dbReference type="Proteomes" id="UP000187085">
    <property type="component" value="Unassembled WGS sequence"/>
</dbReference>
<protein>
    <submittedName>
        <fullName evidence="4">Alcohol dehydrogenase</fullName>
    </submittedName>
</protein>
<dbReference type="RefSeq" id="WP_076703492.1">
    <property type="nucleotide sequence ID" value="NZ_MRDE01000039.1"/>
</dbReference>
<evidence type="ECO:0000256" key="1">
    <source>
        <dbReference type="ARBA" id="ARBA00022857"/>
    </source>
</evidence>
<dbReference type="SUPFAM" id="SSF51735">
    <property type="entry name" value="NAD(P)-binding Rossmann-fold domains"/>
    <property type="match status" value="1"/>
</dbReference>
<dbReference type="Gene3D" id="3.90.180.10">
    <property type="entry name" value="Medium-chain alcohol dehydrogenases, catalytic domain"/>
    <property type="match status" value="1"/>
</dbReference>
<organism evidence="4 5">
    <name type="scientific">Tersicoccus phoenicis</name>
    <dbReference type="NCBI Taxonomy" id="554083"/>
    <lineage>
        <taxon>Bacteria</taxon>
        <taxon>Bacillati</taxon>
        <taxon>Actinomycetota</taxon>
        <taxon>Actinomycetes</taxon>
        <taxon>Micrococcales</taxon>
        <taxon>Micrococcaceae</taxon>
        <taxon>Tersicoccus</taxon>
    </lineage>
</organism>
<evidence type="ECO:0000313" key="5">
    <source>
        <dbReference type="Proteomes" id="UP000187085"/>
    </source>
</evidence>
<dbReference type="InterPro" id="IPR002364">
    <property type="entry name" value="Quin_OxRdtase/zeta-crystal_CS"/>
</dbReference>
<comment type="caution">
    <text evidence="4">The sequence shown here is derived from an EMBL/GenBank/DDBJ whole genome shotgun (WGS) entry which is preliminary data.</text>
</comment>
<dbReference type="InterPro" id="IPR011032">
    <property type="entry name" value="GroES-like_sf"/>
</dbReference>
<feature type="domain" description="Enoyl reductase (ER)" evidence="3">
    <location>
        <begin position="10"/>
        <end position="303"/>
    </location>
</feature>